<dbReference type="EMBL" id="CAFBME010000065">
    <property type="protein sequence ID" value="CAB4897036.1"/>
    <property type="molecule type" value="Genomic_DNA"/>
</dbReference>
<sequence>MKALREKNRVSKVALEKEWSNYSQLEKALETLIADGLIETTGKSFRLAS</sequence>
<proteinExistence type="predicted"/>
<organism evidence="1">
    <name type="scientific">freshwater metagenome</name>
    <dbReference type="NCBI Taxonomy" id="449393"/>
    <lineage>
        <taxon>unclassified sequences</taxon>
        <taxon>metagenomes</taxon>
        <taxon>ecological metagenomes</taxon>
    </lineage>
</organism>
<name>A0A6J7FNB9_9ZZZZ</name>
<accession>A0A6J7FNB9</accession>
<gene>
    <name evidence="1" type="ORF">UFOPK3555_00705</name>
</gene>
<dbReference type="AlphaFoldDB" id="A0A6J7FNB9"/>
<evidence type="ECO:0000313" key="1">
    <source>
        <dbReference type="EMBL" id="CAB4897036.1"/>
    </source>
</evidence>
<protein>
    <submittedName>
        <fullName evidence="1">Unannotated protein</fullName>
    </submittedName>
</protein>
<reference evidence="1" key="1">
    <citation type="submission" date="2020-05" db="EMBL/GenBank/DDBJ databases">
        <authorList>
            <person name="Chiriac C."/>
            <person name="Salcher M."/>
            <person name="Ghai R."/>
            <person name="Kavagutti S V."/>
        </authorList>
    </citation>
    <scope>NUCLEOTIDE SEQUENCE</scope>
</reference>